<proteinExistence type="predicted"/>
<organism evidence="2 3">
    <name type="scientific">Acanthosepion pharaonis</name>
    <name type="common">Pharaoh cuttlefish</name>
    <name type="synonym">Sepia pharaonis</name>
    <dbReference type="NCBI Taxonomy" id="158019"/>
    <lineage>
        <taxon>Eukaryota</taxon>
        <taxon>Metazoa</taxon>
        <taxon>Spiralia</taxon>
        <taxon>Lophotrochozoa</taxon>
        <taxon>Mollusca</taxon>
        <taxon>Cephalopoda</taxon>
        <taxon>Coleoidea</taxon>
        <taxon>Decapodiformes</taxon>
        <taxon>Sepiida</taxon>
        <taxon>Sepiina</taxon>
        <taxon>Sepiidae</taxon>
        <taxon>Acanthosepion</taxon>
    </lineage>
</organism>
<evidence type="ECO:0000313" key="3">
    <source>
        <dbReference type="Proteomes" id="UP000597762"/>
    </source>
</evidence>
<keyword evidence="1" id="KW-1133">Transmembrane helix</keyword>
<feature type="transmembrane region" description="Helical" evidence="1">
    <location>
        <begin position="156"/>
        <end position="173"/>
    </location>
</feature>
<accession>A0A812CP79</accession>
<name>A0A812CP79_ACAPH</name>
<evidence type="ECO:0000313" key="2">
    <source>
        <dbReference type="EMBL" id="CAE1280705.1"/>
    </source>
</evidence>
<dbReference type="PANTHER" id="PTHR24020">
    <property type="entry name" value="COLLAGEN ALPHA"/>
    <property type="match status" value="1"/>
</dbReference>
<protein>
    <submittedName>
        <fullName evidence="2">COL6A</fullName>
    </submittedName>
</protein>
<dbReference type="PANTHER" id="PTHR24020:SF20">
    <property type="entry name" value="PH DOMAIN-CONTAINING PROTEIN"/>
    <property type="match status" value="1"/>
</dbReference>
<reference evidence="2" key="1">
    <citation type="submission" date="2021-01" db="EMBL/GenBank/DDBJ databases">
        <authorList>
            <person name="Li R."/>
            <person name="Bekaert M."/>
        </authorList>
    </citation>
    <scope>NUCLEOTIDE SEQUENCE</scope>
    <source>
        <strain evidence="2">Farmed</strain>
    </source>
</reference>
<comment type="caution">
    <text evidence="2">The sequence shown here is derived from an EMBL/GenBank/DDBJ whole genome shotgun (WGS) entry which is preliminary data.</text>
</comment>
<keyword evidence="3" id="KW-1185">Reference proteome</keyword>
<dbReference type="Proteomes" id="UP000597762">
    <property type="component" value="Unassembled WGS sequence"/>
</dbReference>
<dbReference type="InterPro" id="IPR036465">
    <property type="entry name" value="vWFA_dom_sf"/>
</dbReference>
<dbReference type="Gene3D" id="3.40.50.410">
    <property type="entry name" value="von Willebrand factor, type A domain"/>
    <property type="match status" value="1"/>
</dbReference>
<sequence>MMARPQLIYRCTRTVADVVFVLDNSGSVGKGNFLRRSELRAIASYPKYKHMFTVGNFNALKTITRGITKNICQVARPQLIYRCKHAVADVVFVLDNSGSVGKGNFPARPQLIYRCKYAVADVAFVLDNSGSVGKGNFHNNINVVVDYLSFNNNSSLSLFLILSILILVIYHSIT</sequence>
<gene>
    <name evidence="2" type="ORF">SPHA_42467</name>
</gene>
<keyword evidence="1" id="KW-0472">Membrane</keyword>
<keyword evidence="1" id="KW-0812">Transmembrane</keyword>
<dbReference type="AlphaFoldDB" id="A0A812CP79"/>
<dbReference type="EMBL" id="CAHIKZ030002084">
    <property type="protein sequence ID" value="CAE1280705.1"/>
    <property type="molecule type" value="Genomic_DNA"/>
</dbReference>
<dbReference type="SUPFAM" id="SSF53300">
    <property type="entry name" value="vWA-like"/>
    <property type="match status" value="4"/>
</dbReference>
<dbReference type="InterPro" id="IPR050525">
    <property type="entry name" value="ECM_Assembly_Org"/>
</dbReference>
<evidence type="ECO:0000256" key="1">
    <source>
        <dbReference type="SAM" id="Phobius"/>
    </source>
</evidence>